<evidence type="ECO:0000256" key="2">
    <source>
        <dbReference type="ARBA" id="ARBA00022598"/>
    </source>
</evidence>
<keyword evidence="1 10" id="KW-0963">Cytoplasm</keyword>
<evidence type="ECO:0000256" key="10">
    <source>
        <dbReference type="HAMAP-Rule" id="MF_02019"/>
    </source>
</evidence>
<evidence type="ECO:0000259" key="13">
    <source>
        <dbReference type="Pfam" id="PF08245"/>
    </source>
</evidence>
<evidence type="ECO:0000256" key="1">
    <source>
        <dbReference type="ARBA" id="ARBA00022490"/>
    </source>
</evidence>
<comment type="catalytic activity">
    <reaction evidence="10 11">
        <text>D-alanyl-D-alanine + UDP-N-acetyl-alpha-D-muramoyl-L-alanyl-gamma-D-glutamyl-meso-2,6-diaminopimelate + ATP = UDP-N-acetyl-alpha-D-muramoyl-L-alanyl-gamma-D-glutamyl-meso-2,6-diaminopimeloyl-D-alanyl-D-alanine + ADP + phosphate + H(+)</text>
        <dbReference type="Rhea" id="RHEA:28374"/>
        <dbReference type="ChEBI" id="CHEBI:15378"/>
        <dbReference type="ChEBI" id="CHEBI:30616"/>
        <dbReference type="ChEBI" id="CHEBI:43474"/>
        <dbReference type="ChEBI" id="CHEBI:57822"/>
        <dbReference type="ChEBI" id="CHEBI:61386"/>
        <dbReference type="ChEBI" id="CHEBI:83905"/>
        <dbReference type="ChEBI" id="CHEBI:456216"/>
        <dbReference type="EC" id="6.3.2.10"/>
    </reaction>
</comment>
<comment type="caution">
    <text evidence="14">The sequence shown here is derived from an EMBL/GenBank/DDBJ whole genome shotgun (WGS) entry which is preliminary data.</text>
</comment>
<dbReference type="SUPFAM" id="SSF53623">
    <property type="entry name" value="MurD-like peptide ligases, catalytic domain"/>
    <property type="match status" value="1"/>
</dbReference>
<dbReference type="RefSeq" id="WP_301552764.1">
    <property type="nucleotide sequence ID" value="NZ_JAQRMZ010000010.1"/>
</dbReference>
<comment type="function">
    <text evidence="10 11">Involved in cell wall formation. Catalyzes the final step in the synthesis of UDP-N-acetylmuramoyl-pentapeptide, the precursor of murein.</text>
</comment>
<gene>
    <name evidence="10" type="primary">murF</name>
    <name evidence="14" type="ORF">QO000_001768</name>
</gene>
<dbReference type="InterPro" id="IPR036615">
    <property type="entry name" value="Mur_ligase_C_dom_sf"/>
</dbReference>
<dbReference type="SUPFAM" id="SSF53244">
    <property type="entry name" value="MurD-like peptide ligases, peptide-binding domain"/>
    <property type="match status" value="1"/>
</dbReference>
<evidence type="ECO:0000256" key="8">
    <source>
        <dbReference type="ARBA" id="ARBA00023306"/>
    </source>
</evidence>
<dbReference type="InterPro" id="IPR035911">
    <property type="entry name" value="MurE/MurF_N"/>
</dbReference>
<evidence type="ECO:0000256" key="11">
    <source>
        <dbReference type="RuleBase" id="RU004136"/>
    </source>
</evidence>
<protein>
    <recommendedName>
        <fullName evidence="10 11">UDP-N-acetylmuramoyl-tripeptide--D-alanyl-D-alanine ligase</fullName>
        <ecNumber evidence="10 11">6.3.2.10</ecNumber>
    </recommendedName>
    <alternativeName>
        <fullName evidence="10">D-alanyl-D-alanine-adding enzyme</fullName>
    </alternativeName>
</protein>
<dbReference type="InterPro" id="IPR004101">
    <property type="entry name" value="Mur_ligase_C"/>
</dbReference>
<accession>A0ABU0K0E8</accession>
<proteinExistence type="inferred from homology"/>
<keyword evidence="2 10" id="KW-0436">Ligase</keyword>
<feature type="domain" description="Mur ligase C-terminal" evidence="12">
    <location>
        <begin position="312"/>
        <end position="437"/>
    </location>
</feature>
<sequence length="450" mass="49037">MNFKATLVNEFSQGPVDHELVFEGVATDTRKDCTNKLFVPIVGEVFDGHRFIDSAIENGATGTLWEKTKPFPKDLEGRIQVYKVEDTTVGLQELAKEVLKEQKPYVIGVTGSNGKTTVKDMLEAVLSSKYQTYKTQGNLNNHWGLPMTVLAMPEGTDVLILEMGMSSAGEISLLTSIANPDVAVITNIGESHLLQLGSRENIAKAKMEIAEGLKTDGLLVIDGDEPLLEPVHNNALTCGYGATNELQIDKVEKRENGYTFTLKNEDSPFEINLLGKHNIKNAIYSIAAARKLNVSESEIHKALSNLTLTGMRLEQDRLPSGALIINDAYNASPTSMKAAIETLVELEGFDQKIAVLGDMYELGNEEEALHRDIASAVKTPITEVITVGEKAKWIYDGLTEDKAQQVPAVSFISKDDAASYLEGKLDDRTAVLLKASRGLGLETIINALGN</sequence>
<dbReference type="Pfam" id="PF02875">
    <property type="entry name" value="Mur_ligase_C"/>
    <property type="match status" value="1"/>
</dbReference>
<comment type="similarity">
    <text evidence="10">Belongs to the MurCDEF family. MurF subfamily.</text>
</comment>
<dbReference type="InterPro" id="IPR005863">
    <property type="entry name" value="UDP-N-AcMur_synth"/>
</dbReference>
<keyword evidence="8 10" id="KW-0131">Cell cycle</keyword>
<dbReference type="Pfam" id="PF08245">
    <property type="entry name" value="Mur_ligase_M"/>
    <property type="match status" value="1"/>
</dbReference>
<dbReference type="Proteomes" id="UP001226720">
    <property type="component" value="Unassembled WGS sequence"/>
</dbReference>
<evidence type="ECO:0000259" key="12">
    <source>
        <dbReference type="Pfam" id="PF02875"/>
    </source>
</evidence>
<evidence type="ECO:0000256" key="9">
    <source>
        <dbReference type="ARBA" id="ARBA00023316"/>
    </source>
</evidence>
<evidence type="ECO:0000256" key="7">
    <source>
        <dbReference type="ARBA" id="ARBA00022984"/>
    </source>
</evidence>
<keyword evidence="7 10" id="KW-0573">Peptidoglycan synthesis</keyword>
<dbReference type="InterPro" id="IPR036565">
    <property type="entry name" value="Mur-like_cat_sf"/>
</dbReference>
<dbReference type="InterPro" id="IPR051046">
    <property type="entry name" value="MurCDEF_CellWall_CoF430Synth"/>
</dbReference>
<dbReference type="NCBIfam" id="TIGR01143">
    <property type="entry name" value="murF"/>
    <property type="match status" value="1"/>
</dbReference>
<evidence type="ECO:0000256" key="4">
    <source>
        <dbReference type="ARBA" id="ARBA00022741"/>
    </source>
</evidence>
<keyword evidence="5 10" id="KW-0067">ATP-binding</keyword>
<comment type="subcellular location">
    <subcellularLocation>
        <location evidence="10 11">Cytoplasm</location>
    </subcellularLocation>
</comment>
<keyword evidence="9 10" id="KW-0961">Cell wall biogenesis/degradation</keyword>
<keyword evidence="3 10" id="KW-0132">Cell division</keyword>
<keyword evidence="15" id="KW-1185">Reference proteome</keyword>
<dbReference type="HAMAP" id="MF_02019">
    <property type="entry name" value="MurF"/>
    <property type="match status" value="1"/>
</dbReference>
<feature type="domain" description="Mur ligase central" evidence="13">
    <location>
        <begin position="109"/>
        <end position="289"/>
    </location>
</feature>
<dbReference type="PANTHER" id="PTHR43024">
    <property type="entry name" value="UDP-N-ACETYLMURAMOYL-TRIPEPTIDE--D-ALANYL-D-ALANINE LIGASE"/>
    <property type="match status" value="1"/>
</dbReference>
<feature type="binding site" evidence="10">
    <location>
        <begin position="111"/>
        <end position="117"/>
    </location>
    <ligand>
        <name>ATP</name>
        <dbReference type="ChEBI" id="CHEBI:30616"/>
    </ligand>
</feature>
<dbReference type="PANTHER" id="PTHR43024:SF1">
    <property type="entry name" value="UDP-N-ACETYLMURAMOYL-TRIPEPTIDE--D-ALANYL-D-ALANINE LIGASE"/>
    <property type="match status" value="1"/>
</dbReference>
<dbReference type="GO" id="GO:0047480">
    <property type="term" value="F:UDP-N-acetylmuramoyl-tripeptide-D-alanyl-D-alanine ligase activity"/>
    <property type="evidence" value="ECO:0007669"/>
    <property type="project" value="UniProtKB-EC"/>
</dbReference>
<name>A0ABU0K0E8_9BACL</name>
<dbReference type="SUPFAM" id="SSF63418">
    <property type="entry name" value="MurE/MurF N-terminal domain"/>
    <property type="match status" value="1"/>
</dbReference>
<reference evidence="14" key="1">
    <citation type="submission" date="2023-07" db="EMBL/GenBank/DDBJ databases">
        <title>Genomic Encyclopedia of Type Strains, Phase IV (KMG-IV): sequencing the most valuable type-strain genomes for metagenomic binning, comparative biology and taxonomic classification.</title>
        <authorList>
            <person name="Goeker M."/>
        </authorList>
    </citation>
    <scope>NUCLEOTIDE SEQUENCE [LARGE SCALE GENOMIC DNA]</scope>
    <source>
        <strain evidence="14">JSM 076093</strain>
    </source>
</reference>
<evidence type="ECO:0000256" key="3">
    <source>
        <dbReference type="ARBA" id="ARBA00022618"/>
    </source>
</evidence>
<dbReference type="GeneID" id="301328447"/>
<keyword evidence="6 10" id="KW-0133">Cell shape</keyword>
<keyword evidence="4 10" id="KW-0547">Nucleotide-binding</keyword>
<dbReference type="EC" id="6.3.2.10" evidence="10 11"/>
<dbReference type="Gene3D" id="3.40.1190.10">
    <property type="entry name" value="Mur-like, catalytic domain"/>
    <property type="match status" value="1"/>
</dbReference>
<evidence type="ECO:0000313" key="14">
    <source>
        <dbReference type="EMBL" id="MDQ0482796.1"/>
    </source>
</evidence>
<evidence type="ECO:0000256" key="6">
    <source>
        <dbReference type="ARBA" id="ARBA00022960"/>
    </source>
</evidence>
<organism evidence="14 15">
    <name type="scientific">Guptibacillus hwajinpoensis</name>
    <dbReference type="NCBI Taxonomy" id="208199"/>
    <lineage>
        <taxon>Bacteria</taxon>
        <taxon>Bacillati</taxon>
        <taxon>Bacillota</taxon>
        <taxon>Bacilli</taxon>
        <taxon>Bacillales</taxon>
        <taxon>Guptibacillaceae</taxon>
        <taxon>Guptibacillus</taxon>
    </lineage>
</organism>
<comment type="pathway">
    <text evidence="10 11">Cell wall biogenesis; peptidoglycan biosynthesis.</text>
</comment>
<evidence type="ECO:0000313" key="15">
    <source>
        <dbReference type="Proteomes" id="UP001226720"/>
    </source>
</evidence>
<dbReference type="Gene3D" id="3.90.190.20">
    <property type="entry name" value="Mur ligase, C-terminal domain"/>
    <property type="match status" value="1"/>
</dbReference>
<dbReference type="EMBL" id="JAUSWM010000003">
    <property type="protein sequence ID" value="MDQ0482796.1"/>
    <property type="molecule type" value="Genomic_DNA"/>
</dbReference>
<evidence type="ECO:0000256" key="5">
    <source>
        <dbReference type="ARBA" id="ARBA00022840"/>
    </source>
</evidence>
<dbReference type="InterPro" id="IPR013221">
    <property type="entry name" value="Mur_ligase_cen"/>
</dbReference>
<dbReference type="Gene3D" id="3.40.1390.10">
    <property type="entry name" value="MurE/MurF, N-terminal domain"/>
    <property type="match status" value="1"/>
</dbReference>